<dbReference type="Proteomes" id="UP000694844">
    <property type="component" value="Chromosome 3"/>
</dbReference>
<dbReference type="AlphaFoldDB" id="A0A8B8CYZ4"/>
<dbReference type="RefSeq" id="XP_022320805.1">
    <property type="nucleotide sequence ID" value="XM_022465097.1"/>
</dbReference>
<evidence type="ECO:0000313" key="3">
    <source>
        <dbReference type="RefSeq" id="XP_022320805.1"/>
    </source>
</evidence>
<dbReference type="KEGG" id="cvn:111123020"/>
<reference evidence="3" key="1">
    <citation type="submission" date="2025-08" db="UniProtKB">
        <authorList>
            <consortium name="RefSeq"/>
        </authorList>
    </citation>
    <scope>IDENTIFICATION</scope>
    <source>
        <tissue evidence="3">Whole sample</tissue>
    </source>
</reference>
<name>A0A8B8CYZ4_CRAVI</name>
<proteinExistence type="predicted"/>
<keyword evidence="1" id="KW-0472">Membrane</keyword>
<keyword evidence="2" id="KW-1185">Reference proteome</keyword>
<protein>
    <submittedName>
        <fullName evidence="3">Uncharacterized protein LOC111123020</fullName>
    </submittedName>
</protein>
<accession>A0A8B8CYZ4</accession>
<gene>
    <name evidence="3" type="primary">LOC111123020</name>
</gene>
<keyword evidence="1" id="KW-0812">Transmembrane</keyword>
<evidence type="ECO:0000256" key="1">
    <source>
        <dbReference type="SAM" id="Phobius"/>
    </source>
</evidence>
<sequence length="205" mass="23074">MAQFVLKCTKREYILTALCLILLVLTVKHQEFFLCKEKPLSTFERFCVWLGVLEKPKPCPGVDDLYAMAMEMGLASVGVLASSLVLSALWGWTRSLPGSGIRAVHATVKCVKGIAPEVKLSVQNIGKGISKSVKGGLQFLSERVRFRKSAVEKKKTECKYFFFHNAHAQRGIIMILREYEEYNEISVQNPNTKKMECVLSYPKGH</sequence>
<keyword evidence="1" id="KW-1133">Transmembrane helix</keyword>
<feature type="transmembrane region" description="Helical" evidence="1">
    <location>
        <begin position="72"/>
        <end position="92"/>
    </location>
</feature>
<evidence type="ECO:0000313" key="2">
    <source>
        <dbReference type="Proteomes" id="UP000694844"/>
    </source>
</evidence>
<dbReference type="OrthoDB" id="6193202at2759"/>
<organism evidence="2 3">
    <name type="scientific">Crassostrea virginica</name>
    <name type="common">Eastern oyster</name>
    <dbReference type="NCBI Taxonomy" id="6565"/>
    <lineage>
        <taxon>Eukaryota</taxon>
        <taxon>Metazoa</taxon>
        <taxon>Spiralia</taxon>
        <taxon>Lophotrochozoa</taxon>
        <taxon>Mollusca</taxon>
        <taxon>Bivalvia</taxon>
        <taxon>Autobranchia</taxon>
        <taxon>Pteriomorphia</taxon>
        <taxon>Ostreida</taxon>
        <taxon>Ostreoidea</taxon>
        <taxon>Ostreidae</taxon>
        <taxon>Crassostrea</taxon>
    </lineage>
</organism>
<dbReference type="GeneID" id="111123020"/>